<reference evidence="1 2" key="1">
    <citation type="journal article" date="2019" name="Commun. Biol.">
        <title>The bagworm genome reveals a unique fibroin gene that provides high tensile strength.</title>
        <authorList>
            <person name="Kono N."/>
            <person name="Nakamura H."/>
            <person name="Ohtoshi R."/>
            <person name="Tomita M."/>
            <person name="Numata K."/>
            <person name="Arakawa K."/>
        </authorList>
    </citation>
    <scope>NUCLEOTIDE SEQUENCE [LARGE SCALE GENOMIC DNA]</scope>
</reference>
<evidence type="ECO:0000313" key="1">
    <source>
        <dbReference type="EMBL" id="GBP97149.1"/>
    </source>
</evidence>
<organism evidence="1 2">
    <name type="scientific">Eumeta variegata</name>
    <name type="common">Bagworm moth</name>
    <name type="synonym">Eumeta japonica</name>
    <dbReference type="NCBI Taxonomy" id="151549"/>
    <lineage>
        <taxon>Eukaryota</taxon>
        <taxon>Metazoa</taxon>
        <taxon>Ecdysozoa</taxon>
        <taxon>Arthropoda</taxon>
        <taxon>Hexapoda</taxon>
        <taxon>Insecta</taxon>
        <taxon>Pterygota</taxon>
        <taxon>Neoptera</taxon>
        <taxon>Endopterygota</taxon>
        <taxon>Lepidoptera</taxon>
        <taxon>Glossata</taxon>
        <taxon>Ditrysia</taxon>
        <taxon>Tineoidea</taxon>
        <taxon>Psychidae</taxon>
        <taxon>Oiketicinae</taxon>
        <taxon>Eumeta</taxon>
    </lineage>
</organism>
<dbReference type="EMBL" id="BGZK01002881">
    <property type="protein sequence ID" value="GBP97149.1"/>
    <property type="molecule type" value="Genomic_DNA"/>
</dbReference>
<proteinExistence type="predicted"/>
<sequence>MFATCSYYCPSSPLPPGPGSLPLPARVSLTFYMQHRADVDLVTFRHYRRCCLIICYAHLRPTPYIIIAYMTKIVSSPQLIRDQCGRLRLKAPGSEVIRLWEGMPRQTDPWRNSFVEKNLSSKEVLKTHCGNYLYPSPTKIGGSARGATWRCAPRAAPQTLRAPFASMGFVIIIAFCPPHNRPSAQPPEMSAHLAVLKSYAPTLFTFHFRLYSTKPRKCRVGVPRFKLVHDEFNTKFRIRLSCGLLIFTEPGRWAISGTLKDVDFFQISPVFD</sequence>
<accession>A0A4C2AD66</accession>
<dbReference type="AlphaFoldDB" id="A0A4C2AD66"/>
<protein>
    <submittedName>
        <fullName evidence="1">Uncharacterized protein</fullName>
    </submittedName>
</protein>
<name>A0A4C2AD66_EUMVA</name>
<dbReference type="Proteomes" id="UP000299102">
    <property type="component" value="Unassembled WGS sequence"/>
</dbReference>
<gene>
    <name evidence="1" type="ORF">EVAR_69572_1</name>
</gene>
<comment type="caution">
    <text evidence="1">The sequence shown here is derived from an EMBL/GenBank/DDBJ whole genome shotgun (WGS) entry which is preliminary data.</text>
</comment>
<evidence type="ECO:0000313" key="2">
    <source>
        <dbReference type="Proteomes" id="UP000299102"/>
    </source>
</evidence>
<keyword evidence="2" id="KW-1185">Reference proteome</keyword>